<dbReference type="GO" id="GO:0047617">
    <property type="term" value="F:fatty acyl-CoA hydrolase activity"/>
    <property type="evidence" value="ECO:0007669"/>
    <property type="project" value="TreeGrafter"/>
</dbReference>
<comment type="caution">
    <text evidence="3">The sequence shown here is derived from an EMBL/GenBank/DDBJ whole genome shotgun (WGS) entry which is preliminary data.</text>
</comment>
<reference evidence="3 4" key="1">
    <citation type="submission" date="2020-10" db="EMBL/GenBank/DDBJ databases">
        <title>Connecting structure to function with the recovery of over 1000 high-quality activated sludge metagenome-assembled genomes encoding full-length rRNA genes using long-read sequencing.</title>
        <authorList>
            <person name="Singleton C.M."/>
            <person name="Petriglieri F."/>
            <person name="Kristensen J.M."/>
            <person name="Kirkegaard R.H."/>
            <person name="Michaelsen T.Y."/>
            <person name="Andersen M.H."/>
            <person name="Karst S.M."/>
            <person name="Dueholm M.S."/>
            <person name="Nielsen P.H."/>
            <person name="Albertsen M."/>
        </authorList>
    </citation>
    <scope>NUCLEOTIDE SEQUENCE [LARGE SCALE GENOMIC DNA]</scope>
    <source>
        <strain evidence="3">OdNE_18-Q3-R46-58_MAXAC.008</strain>
    </source>
</reference>
<dbReference type="InterPro" id="IPR006684">
    <property type="entry name" value="YbgC/YbaW"/>
</dbReference>
<dbReference type="PANTHER" id="PTHR31793">
    <property type="entry name" value="4-HYDROXYBENZOYL-COA THIOESTERASE FAMILY MEMBER"/>
    <property type="match status" value="1"/>
</dbReference>
<dbReference type="PIRSF" id="PIRSF003230">
    <property type="entry name" value="YbgC"/>
    <property type="match status" value="1"/>
</dbReference>
<evidence type="ECO:0000256" key="1">
    <source>
        <dbReference type="ARBA" id="ARBA00005953"/>
    </source>
</evidence>
<sequence>MESLTELRVRYAETDAMGIVHHATYPVWMELGRSDFLRQLGQSYADWEARGVRLVVNEIRVRFRTPARYDELVQVRTSLLETGRRRITFGYRIERDGILLAEGESVHLVAGSDNRARVLPDDLLALVQER</sequence>
<dbReference type="InterPro" id="IPR050563">
    <property type="entry name" value="4-hydroxybenzoyl-CoA_TE"/>
</dbReference>
<dbReference type="SUPFAM" id="SSF54637">
    <property type="entry name" value="Thioesterase/thiol ester dehydrase-isomerase"/>
    <property type="match status" value="1"/>
</dbReference>
<evidence type="ECO:0000313" key="4">
    <source>
        <dbReference type="Proteomes" id="UP000709959"/>
    </source>
</evidence>
<organism evidence="3 4">
    <name type="scientific">Candidatus Geothrix odensensis</name>
    <dbReference type="NCBI Taxonomy" id="2954440"/>
    <lineage>
        <taxon>Bacteria</taxon>
        <taxon>Pseudomonadati</taxon>
        <taxon>Acidobacteriota</taxon>
        <taxon>Holophagae</taxon>
        <taxon>Holophagales</taxon>
        <taxon>Holophagaceae</taxon>
        <taxon>Geothrix</taxon>
    </lineage>
</organism>
<dbReference type="InterPro" id="IPR008272">
    <property type="entry name" value="HB-CoA_thioesterase_AS"/>
</dbReference>
<evidence type="ECO:0000313" key="3">
    <source>
        <dbReference type="EMBL" id="MBK8572962.1"/>
    </source>
</evidence>
<gene>
    <name evidence="3" type="ORF">IPN91_10020</name>
</gene>
<dbReference type="Proteomes" id="UP000709959">
    <property type="component" value="Unassembled WGS sequence"/>
</dbReference>
<dbReference type="PROSITE" id="PS01328">
    <property type="entry name" value="4HBCOA_THIOESTERASE"/>
    <property type="match status" value="1"/>
</dbReference>
<accession>A0A936K808</accession>
<dbReference type="AlphaFoldDB" id="A0A936K808"/>
<dbReference type="Gene3D" id="3.10.129.10">
    <property type="entry name" value="Hotdog Thioesterase"/>
    <property type="match status" value="1"/>
</dbReference>
<dbReference type="Pfam" id="PF13279">
    <property type="entry name" value="4HBT_2"/>
    <property type="match status" value="1"/>
</dbReference>
<name>A0A936K808_9BACT</name>
<dbReference type="NCBIfam" id="TIGR00051">
    <property type="entry name" value="YbgC/FadM family acyl-CoA thioesterase"/>
    <property type="match status" value="1"/>
</dbReference>
<dbReference type="CDD" id="cd00586">
    <property type="entry name" value="4HBT"/>
    <property type="match status" value="1"/>
</dbReference>
<dbReference type="EMBL" id="JADKCH010000010">
    <property type="protein sequence ID" value="MBK8572962.1"/>
    <property type="molecule type" value="Genomic_DNA"/>
</dbReference>
<proteinExistence type="inferred from homology"/>
<keyword evidence="2" id="KW-0378">Hydrolase</keyword>
<evidence type="ECO:0000256" key="2">
    <source>
        <dbReference type="ARBA" id="ARBA00022801"/>
    </source>
</evidence>
<dbReference type="InterPro" id="IPR029069">
    <property type="entry name" value="HotDog_dom_sf"/>
</dbReference>
<dbReference type="PANTHER" id="PTHR31793:SF27">
    <property type="entry name" value="NOVEL THIOESTERASE SUPERFAMILY DOMAIN AND SAPOSIN A-TYPE DOMAIN CONTAINING PROTEIN (0610012H03RIK)"/>
    <property type="match status" value="1"/>
</dbReference>
<comment type="similarity">
    <text evidence="1">Belongs to the 4-hydroxybenzoyl-CoA thioesterase family.</text>
</comment>
<protein>
    <submittedName>
        <fullName evidence="3">Acyl-CoA thioesterase</fullName>
    </submittedName>
</protein>